<dbReference type="EMBL" id="JBGEHV010000107">
    <property type="protein sequence ID" value="MEY8043573.1"/>
    <property type="molecule type" value="Genomic_DNA"/>
</dbReference>
<keyword evidence="1" id="KW-0805">Transcription regulation</keyword>
<dbReference type="InterPro" id="IPR025996">
    <property type="entry name" value="MT1864/Rv1816-like_C"/>
</dbReference>
<evidence type="ECO:0000313" key="6">
    <source>
        <dbReference type="EMBL" id="MEY8043573.1"/>
    </source>
</evidence>
<evidence type="ECO:0000256" key="2">
    <source>
        <dbReference type="ARBA" id="ARBA00023125"/>
    </source>
</evidence>
<dbReference type="PANTHER" id="PTHR30055:SF234">
    <property type="entry name" value="HTH-TYPE TRANSCRIPTIONAL REGULATOR BETI"/>
    <property type="match status" value="1"/>
</dbReference>
<dbReference type="Gene3D" id="1.10.357.10">
    <property type="entry name" value="Tetracycline Repressor, domain 2"/>
    <property type="match status" value="1"/>
</dbReference>
<proteinExistence type="predicted"/>
<accession>A0ABV4CR62</accession>
<dbReference type="InterPro" id="IPR001647">
    <property type="entry name" value="HTH_TetR"/>
</dbReference>
<keyword evidence="7" id="KW-1185">Reference proteome</keyword>
<dbReference type="Pfam" id="PF00440">
    <property type="entry name" value="TetR_N"/>
    <property type="match status" value="1"/>
</dbReference>
<organism evidence="6 7">
    <name type="scientific">Saccharopolyspora cebuensis</name>
    <dbReference type="NCBI Taxonomy" id="418759"/>
    <lineage>
        <taxon>Bacteria</taxon>
        <taxon>Bacillati</taxon>
        <taxon>Actinomycetota</taxon>
        <taxon>Actinomycetes</taxon>
        <taxon>Pseudonocardiales</taxon>
        <taxon>Pseudonocardiaceae</taxon>
        <taxon>Saccharopolyspora</taxon>
    </lineage>
</organism>
<dbReference type="InterPro" id="IPR009057">
    <property type="entry name" value="Homeodomain-like_sf"/>
</dbReference>
<evidence type="ECO:0000259" key="5">
    <source>
        <dbReference type="PROSITE" id="PS50977"/>
    </source>
</evidence>
<dbReference type="Pfam" id="PF13305">
    <property type="entry name" value="TetR_C_33"/>
    <property type="match status" value="1"/>
</dbReference>
<evidence type="ECO:0000256" key="3">
    <source>
        <dbReference type="ARBA" id="ARBA00023163"/>
    </source>
</evidence>
<dbReference type="InterPro" id="IPR036271">
    <property type="entry name" value="Tet_transcr_reg_TetR-rel_C_sf"/>
</dbReference>
<keyword evidence="3" id="KW-0804">Transcription</keyword>
<dbReference type="Proteomes" id="UP001564626">
    <property type="component" value="Unassembled WGS sequence"/>
</dbReference>
<dbReference type="InterPro" id="IPR050109">
    <property type="entry name" value="HTH-type_TetR-like_transc_reg"/>
</dbReference>
<dbReference type="PANTHER" id="PTHR30055">
    <property type="entry name" value="HTH-TYPE TRANSCRIPTIONAL REGULATOR RUTR"/>
    <property type="match status" value="1"/>
</dbReference>
<evidence type="ECO:0000256" key="4">
    <source>
        <dbReference type="PROSITE-ProRule" id="PRU00335"/>
    </source>
</evidence>
<sequence>MIVSMFRVPSCEDGPVDHTTRRDRLREQLTQDIKRSARRIMVEHGPPGLTLSSIARAVAVTPPALYRYYDDLDDIVANLATDLVTELVEKMSAAIDAEPPNDLAARLRAATCTFRQWSVEHPVEYGLLFGAPNAPAGKVPAAFSSDWVVRLADVWGPLVAEAWRRNGFPVPDEDAIDPELLEQLGKYGEVTGQSGLPAGVLVVFLDCWRQVYGAVCLEVFGHMGPAITDHEPLFRTMVDDLLARLGFTQS</sequence>
<protein>
    <submittedName>
        <fullName evidence="6">TetR/AcrR family transcriptional regulator</fullName>
    </submittedName>
</protein>
<gene>
    <name evidence="6" type="ORF">AB8O55_29555</name>
</gene>
<keyword evidence="2 4" id="KW-0238">DNA-binding</keyword>
<reference evidence="6 7" key="1">
    <citation type="submission" date="2024-08" db="EMBL/GenBank/DDBJ databases">
        <title>Genome mining of Saccharopolyspora cebuensis PGLac3 from Nigerian medicinal plant.</title>
        <authorList>
            <person name="Ezeobiora C.E."/>
            <person name="Igbokwe N.H."/>
            <person name="Amin D.H."/>
            <person name="Mendie U.E."/>
        </authorList>
    </citation>
    <scope>NUCLEOTIDE SEQUENCE [LARGE SCALE GENOMIC DNA]</scope>
    <source>
        <strain evidence="6 7">PGLac3</strain>
    </source>
</reference>
<comment type="caution">
    <text evidence="6">The sequence shown here is derived from an EMBL/GenBank/DDBJ whole genome shotgun (WGS) entry which is preliminary data.</text>
</comment>
<feature type="DNA-binding region" description="H-T-H motif" evidence="4">
    <location>
        <begin position="50"/>
        <end position="69"/>
    </location>
</feature>
<feature type="domain" description="HTH tetR-type" evidence="5">
    <location>
        <begin position="27"/>
        <end position="87"/>
    </location>
</feature>
<evidence type="ECO:0000313" key="7">
    <source>
        <dbReference type="Proteomes" id="UP001564626"/>
    </source>
</evidence>
<dbReference type="SUPFAM" id="SSF48498">
    <property type="entry name" value="Tetracyclin repressor-like, C-terminal domain"/>
    <property type="match status" value="1"/>
</dbReference>
<dbReference type="SUPFAM" id="SSF46689">
    <property type="entry name" value="Homeodomain-like"/>
    <property type="match status" value="1"/>
</dbReference>
<name>A0ABV4CR62_9PSEU</name>
<dbReference type="RefSeq" id="WP_369775730.1">
    <property type="nucleotide sequence ID" value="NZ_JBGEHV010000107.1"/>
</dbReference>
<evidence type="ECO:0000256" key="1">
    <source>
        <dbReference type="ARBA" id="ARBA00023015"/>
    </source>
</evidence>
<dbReference type="PROSITE" id="PS50977">
    <property type="entry name" value="HTH_TETR_2"/>
    <property type="match status" value="1"/>
</dbReference>